<feature type="binding site" evidence="10">
    <location>
        <position position="131"/>
    </location>
    <ligand>
        <name>[4Fe-4S] cluster</name>
        <dbReference type="ChEBI" id="CHEBI:49883"/>
    </ligand>
</feature>
<name>A0A8I1A1I5_THEIN</name>
<comment type="similarity">
    <text evidence="1 10">Belongs to the PAPS reductase family. CysH subfamily.</text>
</comment>
<feature type="binding site" evidence="10">
    <location>
        <position position="216"/>
    </location>
    <ligand>
        <name>[4Fe-4S] cluster</name>
        <dbReference type="ChEBI" id="CHEBI:49883"/>
    </ligand>
</feature>
<dbReference type="PANTHER" id="PTHR46509:SF1">
    <property type="entry name" value="PHOSPHOADENOSINE PHOSPHOSULFATE REDUCTASE"/>
    <property type="match status" value="1"/>
</dbReference>
<evidence type="ECO:0000256" key="4">
    <source>
        <dbReference type="ARBA" id="ARBA00024298"/>
    </source>
</evidence>
<comment type="catalytic activity">
    <reaction evidence="10">
        <text>[thioredoxin]-disulfide + sulfite + AMP + 2 H(+) = adenosine 5'-phosphosulfate + [thioredoxin]-dithiol</text>
        <dbReference type="Rhea" id="RHEA:21976"/>
        <dbReference type="Rhea" id="RHEA-COMP:10698"/>
        <dbReference type="Rhea" id="RHEA-COMP:10700"/>
        <dbReference type="ChEBI" id="CHEBI:15378"/>
        <dbReference type="ChEBI" id="CHEBI:17359"/>
        <dbReference type="ChEBI" id="CHEBI:29950"/>
        <dbReference type="ChEBI" id="CHEBI:50058"/>
        <dbReference type="ChEBI" id="CHEBI:58243"/>
        <dbReference type="ChEBI" id="CHEBI:456215"/>
        <dbReference type="EC" id="1.8.4.10"/>
    </reaction>
</comment>
<evidence type="ECO:0000256" key="8">
    <source>
        <dbReference type="ARBA" id="ARBA00030894"/>
    </source>
</evidence>
<dbReference type="InterPro" id="IPR011798">
    <property type="entry name" value="APS_reductase"/>
</dbReference>
<dbReference type="RefSeq" id="WP_049720487.1">
    <property type="nucleotide sequence ID" value="NZ_JACEIR010000001.1"/>
</dbReference>
<dbReference type="Proteomes" id="UP000633619">
    <property type="component" value="Unassembled WGS sequence"/>
</dbReference>
<feature type="binding site" evidence="10">
    <location>
        <position position="213"/>
    </location>
    <ligand>
        <name>[4Fe-4S] cluster</name>
        <dbReference type="ChEBI" id="CHEBI:49883"/>
    </ligand>
</feature>
<dbReference type="HAMAP" id="MF_00063">
    <property type="entry name" value="CysH"/>
    <property type="match status" value="1"/>
</dbReference>
<dbReference type="EC" id="1.8.4.10" evidence="6 10"/>
<evidence type="ECO:0000256" key="9">
    <source>
        <dbReference type="ARBA" id="ARBA00032041"/>
    </source>
</evidence>
<evidence type="ECO:0000256" key="7">
    <source>
        <dbReference type="ARBA" id="ARBA00029514"/>
    </source>
</evidence>
<keyword evidence="10" id="KW-0408">Iron</keyword>
<evidence type="ECO:0000256" key="5">
    <source>
        <dbReference type="ARBA" id="ARBA00024327"/>
    </source>
</evidence>
<sequence>MTRERYWPTLSGEERWNPEQIKIVAEELKDFHPQEIIRWGVEQLGVSRLVLACSFGYEDVVLVDMALKVDPELDIFYLDTDLHFQETYEVRDRLAEKYQKEFIRVSPELTLEEQAEKYGGELWKRNPDLCCKLRKVEPLKKVLKNYQGWITGIRREQAPTRAHTQVVEWDQGFGLLKLNPLAFWNAKQVWTYIHDHQIPYNSLHDRQYPSIGCQPCTRPVRPGEDPRAGRWSGTDKIECGLHNSPVN</sequence>
<dbReference type="EMBL" id="JAECVW010000001">
    <property type="protein sequence ID" value="MBH8593762.1"/>
    <property type="molecule type" value="Genomic_DNA"/>
</dbReference>
<keyword evidence="10" id="KW-0411">Iron-sulfur</keyword>
<comment type="subcellular location">
    <subcellularLocation>
        <location evidence="10">Cytoplasm</location>
    </subcellularLocation>
</comment>
<dbReference type="GO" id="GO:0005737">
    <property type="term" value="C:cytoplasm"/>
    <property type="evidence" value="ECO:0007669"/>
    <property type="project" value="UniProtKB-SubCell"/>
</dbReference>
<protein>
    <recommendedName>
        <fullName evidence="7 10">Adenosine 5'-phosphosulfate reductase</fullName>
        <shortName evidence="10">APS reductase</shortName>
        <ecNumber evidence="6 10">1.8.4.10</ecNumber>
    </recommendedName>
    <alternativeName>
        <fullName evidence="9 10">5'-adenylylsulfate reductase</fullName>
    </alternativeName>
    <alternativeName>
        <fullName evidence="8 10">Thioredoxin-dependent 5'-adenylylsulfate reductase</fullName>
    </alternativeName>
</protein>
<dbReference type="PIRSF" id="PIRSF000857">
    <property type="entry name" value="PAPS_reductase"/>
    <property type="match status" value="1"/>
</dbReference>
<gene>
    <name evidence="10" type="primary">cysH</name>
    <name evidence="12" type="ORF">I8U20_00280</name>
</gene>
<feature type="binding site" evidence="10">
    <location>
        <position position="130"/>
    </location>
    <ligand>
        <name>[4Fe-4S] cluster</name>
        <dbReference type="ChEBI" id="CHEBI:49883"/>
    </ligand>
</feature>
<dbReference type="Gene3D" id="3.40.50.620">
    <property type="entry name" value="HUPs"/>
    <property type="match status" value="1"/>
</dbReference>
<feature type="active site" description="Nucleophile; cysteine thiosulfonate intermediate" evidence="10">
    <location>
        <position position="239"/>
    </location>
</feature>
<dbReference type="InterPro" id="IPR002500">
    <property type="entry name" value="PAPS_reduct_dom"/>
</dbReference>
<dbReference type="NCBIfam" id="NF002537">
    <property type="entry name" value="PRK02090.1"/>
    <property type="match status" value="1"/>
</dbReference>
<comment type="caution">
    <text evidence="12">The sequence shown here is derived from an EMBL/GenBank/DDBJ whole genome shotgun (WGS) entry which is preliminary data.</text>
</comment>
<feature type="domain" description="Phosphoadenosine phosphosulphate reductase" evidence="11">
    <location>
        <begin position="49"/>
        <end position="219"/>
    </location>
</feature>
<accession>A0A8I1A1I5</accession>
<comment type="pathway">
    <text evidence="5 10">Sulfur metabolism; hydrogen sulfide biosynthesis; sulfite from sulfate.</text>
</comment>
<dbReference type="GO" id="GO:0019379">
    <property type="term" value="P:sulfate assimilation, phosphoadenylyl sulfate reduction by phosphoadenylyl-sulfate reductase (thioredoxin)"/>
    <property type="evidence" value="ECO:0007669"/>
    <property type="project" value="UniProtKB-UniRule"/>
</dbReference>
<dbReference type="GO" id="GO:0019344">
    <property type="term" value="P:cysteine biosynthetic process"/>
    <property type="evidence" value="ECO:0007669"/>
    <property type="project" value="InterPro"/>
</dbReference>
<keyword evidence="3 10" id="KW-0560">Oxidoreductase</keyword>
<evidence type="ECO:0000256" key="10">
    <source>
        <dbReference type="HAMAP-Rule" id="MF_00063"/>
    </source>
</evidence>
<keyword evidence="10" id="KW-0479">Metal-binding</keyword>
<dbReference type="GO" id="GO:0070814">
    <property type="term" value="P:hydrogen sulfide biosynthetic process"/>
    <property type="evidence" value="ECO:0007669"/>
    <property type="project" value="UniProtKB-UniRule"/>
</dbReference>
<dbReference type="Pfam" id="PF01507">
    <property type="entry name" value="PAPS_reduct"/>
    <property type="match status" value="1"/>
</dbReference>
<comment type="function">
    <text evidence="4 10">Catalyzes the formation of sulfite from adenosine 5'-phosphosulfate (APS) using thioredoxin as an electron donor.</text>
</comment>
<dbReference type="InterPro" id="IPR014729">
    <property type="entry name" value="Rossmann-like_a/b/a_fold"/>
</dbReference>
<comment type="cofactor">
    <cofactor evidence="10">
        <name>[4Fe-4S] cluster</name>
        <dbReference type="ChEBI" id="CHEBI:49883"/>
    </cofactor>
    <text evidence="10">Binds 1 [4Fe-4S] cluster per subunit.</text>
</comment>
<organism evidence="12 13">
    <name type="scientific">Thermoactinomyces intermedius</name>
    <dbReference type="NCBI Taxonomy" id="2024"/>
    <lineage>
        <taxon>Bacteria</taxon>
        <taxon>Bacillati</taxon>
        <taxon>Bacillota</taxon>
        <taxon>Bacilli</taxon>
        <taxon>Bacillales</taxon>
        <taxon>Thermoactinomycetaceae</taxon>
        <taxon>Thermoactinomyces</taxon>
    </lineage>
</organism>
<evidence type="ECO:0000313" key="13">
    <source>
        <dbReference type="Proteomes" id="UP000633619"/>
    </source>
</evidence>
<reference evidence="12 13" key="1">
    <citation type="submission" date="2020-12" db="EMBL/GenBank/DDBJ databases">
        <title>WGS of Thermoactinomyces spp.</title>
        <authorList>
            <person name="Cheng K."/>
        </authorList>
    </citation>
    <scope>NUCLEOTIDE SEQUENCE [LARGE SCALE GENOMIC DNA]</scope>
    <source>
        <strain evidence="13">CICC 10671\DSM 43846</strain>
    </source>
</reference>
<dbReference type="SUPFAM" id="SSF52402">
    <property type="entry name" value="Adenine nucleotide alpha hydrolases-like"/>
    <property type="match status" value="1"/>
</dbReference>
<keyword evidence="2 10" id="KW-0963">Cytoplasm</keyword>
<dbReference type="NCBIfam" id="TIGR00434">
    <property type="entry name" value="cysH"/>
    <property type="match status" value="1"/>
</dbReference>
<evidence type="ECO:0000256" key="6">
    <source>
        <dbReference type="ARBA" id="ARBA00024386"/>
    </source>
</evidence>
<dbReference type="NCBIfam" id="TIGR02055">
    <property type="entry name" value="APS_reductase"/>
    <property type="match status" value="1"/>
</dbReference>
<dbReference type="GO" id="GO:0004604">
    <property type="term" value="F:phosphoadenylyl-sulfate reductase (thioredoxin) activity"/>
    <property type="evidence" value="ECO:0007669"/>
    <property type="project" value="UniProtKB-UniRule"/>
</dbReference>
<evidence type="ECO:0000259" key="11">
    <source>
        <dbReference type="Pfam" id="PF01507"/>
    </source>
</evidence>
<dbReference type="GO" id="GO:0043866">
    <property type="term" value="F:adenylyl-sulfate reductase (thioredoxin) activity"/>
    <property type="evidence" value="ECO:0007669"/>
    <property type="project" value="UniProtKB-EC"/>
</dbReference>
<evidence type="ECO:0000256" key="2">
    <source>
        <dbReference type="ARBA" id="ARBA00022490"/>
    </source>
</evidence>
<dbReference type="InterPro" id="IPR004511">
    <property type="entry name" value="PAPS/APS_Rdtase"/>
</dbReference>
<dbReference type="GO" id="GO:0046872">
    <property type="term" value="F:metal ion binding"/>
    <property type="evidence" value="ECO:0007669"/>
    <property type="project" value="UniProtKB-KW"/>
</dbReference>
<proteinExistence type="inferred from homology"/>
<dbReference type="GO" id="GO:0051539">
    <property type="term" value="F:4 iron, 4 sulfur cluster binding"/>
    <property type="evidence" value="ECO:0007669"/>
    <property type="project" value="UniProtKB-UniRule"/>
</dbReference>
<evidence type="ECO:0000256" key="3">
    <source>
        <dbReference type="ARBA" id="ARBA00023002"/>
    </source>
</evidence>
<dbReference type="CDD" id="cd23945">
    <property type="entry name" value="PAPS_reductase"/>
    <property type="match status" value="1"/>
</dbReference>
<dbReference type="AlphaFoldDB" id="A0A8I1A1I5"/>
<evidence type="ECO:0000256" key="1">
    <source>
        <dbReference type="ARBA" id="ARBA00009732"/>
    </source>
</evidence>
<dbReference type="PANTHER" id="PTHR46509">
    <property type="entry name" value="PHOSPHOADENOSINE PHOSPHOSULFATE REDUCTASE"/>
    <property type="match status" value="1"/>
</dbReference>
<evidence type="ECO:0000313" key="12">
    <source>
        <dbReference type="EMBL" id="MBH8593762.1"/>
    </source>
</evidence>
<keyword evidence="13" id="KW-1185">Reference proteome</keyword>